<name>A0ABV8VA57_9GAMM</name>
<dbReference type="InterPro" id="IPR043129">
    <property type="entry name" value="ATPase_NBD"/>
</dbReference>
<dbReference type="InterPro" id="IPR000905">
    <property type="entry name" value="Gcp-like_dom"/>
</dbReference>
<sequence length="230" mass="24443">MANYLALDTSSNACSVALCLGETRFQQFELAPRGHMQRLLPMVDSVLAQAGISLTQLDGIAFGCGPGSFTGLRVATGVVQGMAYAIDLPVIPISSLAVLAQGFARRHPNFTGVLGVAVDARMDEVYAARYRIEKQVAQVVGDEAVIAVTQVMQEVLATIDAGCGSGWGLEPLRQQCPTALIVDVEPDAQDLLDLVLTGAYPAVGAAAARPVYLRNSITWQKRQRIRSASL</sequence>
<evidence type="ECO:0000259" key="4">
    <source>
        <dbReference type="Pfam" id="PF00814"/>
    </source>
</evidence>
<keyword evidence="6" id="KW-1185">Reference proteome</keyword>
<dbReference type="Pfam" id="PF00814">
    <property type="entry name" value="TsaD"/>
    <property type="match status" value="1"/>
</dbReference>
<accession>A0ABV8VA57</accession>
<evidence type="ECO:0000256" key="3">
    <source>
        <dbReference type="ARBA" id="ARBA00032446"/>
    </source>
</evidence>
<dbReference type="PANTHER" id="PTHR11735:SF11">
    <property type="entry name" value="TRNA THREONYLCARBAMOYLADENOSINE BIOSYNTHESIS PROTEIN TSAB"/>
    <property type="match status" value="1"/>
</dbReference>
<dbReference type="GO" id="GO:0061711">
    <property type="term" value="F:tRNA N(6)-L-threonylcarbamoyladenine synthase activity"/>
    <property type="evidence" value="ECO:0007669"/>
    <property type="project" value="UniProtKB-EC"/>
</dbReference>
<gene>
    <name evidence="5" type="primary">tsaB</name>
    <name evidence="5" type="ORF">ACFOX3_17295</name>
</gene>
<feature type="domain" description="Gcp-like" evidence="4">
    <location>
        <begin position="29"/>
        <end position="152"/>
    </location>
</feature>
<evidence type="ECO:0000313" key="6">
    <source>
        <dbReference type="Proteomes" id="UP001595840"/>
    </source>
</evidence>
<comment type="similarity">
    <text evidence="1">Belongs to the KAE1 / TsaD family. TsaB subfamily.</text>
</comment>
<dbReference type="RefSeq" id="WP_290262790.1">
    <property type="nucleotide sequence ID" value="NZ_JAUFQG010000004.1"/>
</dbReference>
<evidence type="ECO:0000256" key="2">
    <source>
        <dbReference type="ARBA" id="ARBA00019012"/>
    </source>
</evidence>
<dbReference type="NCBIfam" id="TIGR03725">
    <property type="entry name" value="T6A_YeaZ"/>
    <property type="match status" value="1"/>
</dbReference>
<dbReference type="SUPFAM" id="SSF53067">
    <property type="entry name" value="Actin-like ATPase domain"/>
    <property type="match status" value="2"/>
</dbReference>
<evidence type="ECO:0000256" key="1">
    <source>
        <dbReference type="ARBA" id="ARBA00010493"/>
    </source>
</evidence>
<dbReference type="InterPro" id="IPR022496">
    <property type="entry name" value="T6A_TsaB"/>
</dbReference>
<dbReference type="PANTHER" id="PTHR11735">
    <property type="entry name" value="TRNA N6-ADENOSINE THREONYLCARBAMOYLTRANSFERASE"/>
    <property type="match status" value="1"/>
</dbReference>
<comment type="caution">
    <text evidence="5">The sequence shown here is derived from an EMBL/GenBank/DDBJ whole genome shotgun (WGS) entry which is preliminary data.</text>
</comment>
<keyword evidence="5" id="KW-0012">Acyltransferase</keyword>
<dbReference type="Proteomes" id="UP001595840">
    <property type="component" value="Unassembled WGS sequence"/>
</dbReference>
<organism evidence="5 6">
    <name type="scientific">Simiduia curdlanivorans</name>
    <dbReference type="NCBI Taxonomy" id="1492769"/>
    <lineage>
        <taxon>Bacteria</taxon>
        <taxon>Pseudomonadati</taxon>
        <taxon>Pseudomonadota</taxon>
        <taxon>Gammaproteobacteria</taxon>
        <taxon>Cellvibrionales</taxon>
        <taxon>Cellvibrionaceae</taxon>
        <taxon>Simiduia</taxon>
    </lineage>
</organism>
<reference evidence="6" key="1">
    <citation type="journal article" date="2019" name="Int. J. Syst. Evol. Microbiol.">
        <title>The Global Catalogue of Microorganisms (GCM) 10K type strain sequencing project: providing services to taxonomists for standard genome sequencing and annotation.</title>
        <authorList>
            <consortium name="The Broad Institute Genomics Platform"/>
            <consortium name="The Broad Institute Genome Sequencing Center for Infectious Disease"/>
            <person name="Wu L."/>
            <person name="Ma J."/>
        </authorList>
    </citation>
    <scope>NUCLEOTIDE SEQUENCE [LARGE SCALE GENOMIC DNA]</scope>
    <source>
        <strain evidence="6">CECT 8570</strain>
    </source>
</reference>
<dbReference type="Gene3D" id="3.30.420.40">
    <property type="match status" value="2"/>
</dbReference>
<dbReference type="EMBL" id="JBHSCX010000021">
    <property type="protein sequence ID" value="MFC4364075.1"/>
    <property type="molecule type" value="Genomic_DNA"/>
</dbReference>
<evidence type="ECO:0000313" key="5">
    <source>
        <dbReference type="EMBL" id="MFC4364075.1"/>
    </source>
</evidence>
<dbReference type="CDD" id="cd24032">
    <property type="entry name" value="ASKHA_NBD_TsaB"/>
    <property type="match status" value="1"/>
</dbReference>
<protein>
    <recommendedName>
        <fullName evidence="2">tRNA threonylcarbamoyladenosine biosynthesis protein TsaB</fullName>
    </recommendedName>
    <alternativeName>
        <fullName evidence="3">t(6)A37 threonylcarbamoyladenosine biosynthesis protein TsaB</fullName>
    </alternativeName>
</protein>
<proteinExistence type="inferred from homology"/>
<keyword evidence="5" id="KW-0808">Transferase</keyword>